<keyword evidence="5" id="KW-0012">Acyltransferase</keyword>
<gene>
    <name evidence="5" type="primary">kce</name>
    <name evidence="5" type="ORF">VMF7928_02208</name>
</gene>
<comment type="cofactor">
    <cofactor evidence="1">
        <name>Zn(2+)</name>
        <dbReference type="ChEBI" id="CHEBI:29105"/>
    </cofactor>
</comment>
<evidence type="ECO:0000256" key="3">
    <source>
        <dbReference type="ARBA" id="ARBA00022723"/>
    </source>
</evidence>
<keyword evidence="2 5" id="KW-0808">Transferase</keyword>
<keyword evidence="4" id="KW-0862">Zinc</keyword>
<evidence type="ECO:0000313" key="5">
    <source>
        <dbReference type="EMBL" id="CAH0539512.1"/>
    </source>
</evidence>
<dbReference type="Pfam" id="PF05853">
    <property type="entry name" value="BKACE"/>
    <property type="match status" value="1"/>
</dbReference>
<dbReference type="Proteomes" id="UP000838748">
    <property type="component" value="Unassembled WGS sequence"/>
</dbReference>
<dbReference type="RefSeq" id="WP_237361513.1">
    <property type="nucleotide sequence ID" value="NZ_CAKLDM010000002.1"/>
</dbReference>
<dbReference type="Gene3D" id="3.20.20.70">
    <property type="entry name" value="Aldolase class I"/>
    <property type="match status" value="1"/>
</dbReference>
<keyword evidence="6" id="KW-1185">Reference proteome</keyword>
<sequence>MSNKVAIIVAPNGARKQKTDHKSIPISIQEIVDDVKECRKAGAIMAHVHARNSEGQHSLEIDDNLKLLEALESKLGDSIIIQLTTEAIERYTPSQQMQLIREVKPPAASFALRELLPSPTVSSQTIDFFHWVAEQNILAQYILYNQEDVERYSKLCRSNMLPKKGRHALFVLGSYRNNSINYPKDLLPFLYDEFITTEHWGACAFGENEFNCLSAVMLLGGDIRVGFENNHCTSSGNLALSNATQVEYIVKRACKSGVSLYGANEYKRCLMRIEGESS</sequence>
<keyword evidence="3" id="KW-0479">Metal-binding</keyword>
<dbReference type="PANTHER" id="PTHR37418:SF2">
    <property type="entry name" value="3-KETO-5-AMINOHEXANOATE CLEAVAGE ENZYME"/>
    <property type="match status" value="1"/>
</dbReference>
<organism evidence="5 6">
    <name type="scientific">Vibrio marisflavi CECT 7928</name>
    <dbReference type="NCBI Taxonomy" id="634439"/>
    <lineage>
        <taxon>Bacteria</taxon>
        <taxon>Pseudomonadati</taxon>
        <taxon>Pseudomonadota</taxon>
        <taxon>Gammaproteobacteria</taxon>
        <taxon>Vibrionales</taxon>
        <taxon>Vibrionaceae</taxon>
        <taxon>Vibrio</taxon>
    </lineage>
</organism>
<name>A0ABN8E2T9_9VIBR</name>
<proteinExistence type="predicted"/>
<dbReference type="PANTHER" id="PTHR37418">
    <property type="entry name" value="3-KETO-5-AMINOHEXANOATE CLEAVAGE ENZYME-RELATED"/>
    <property type="match status" value="1"/>
</dbReference>
<protein>
    <submittedName>
        <fullName evidence="5">3-keto-5-aminohexanoate cleavage enzyme</fullName>
        <ecNumber evidence="5">2.3.1.247</ecNumber>
    </submittedName>
</protein>
<evidence type="ECO:0000313" key="6">
    <source>
        <dbReference type="Proteomes" id="UP000838748"/>
    </source>
</evidence>
<dbReference type="InterPro" id="IPR013785">
    <property type="entry name" value="Aldolase_TIM"/>
</dbReference>
<evidence type="ECO:0000256" key="1">
    <source>
        <dbReference type="ARBA" id="ARBA00001947"/>
    </source>
</evidence>
<dbReference type="EC" id="2.3.1.247" evidence="5"/>
<accession>A0ABN8E2T9</accession>
<reference evidence="5" key="1">
    <citation type="submission" date="2021-11" db="EMBL/GenBank/DDBJ databases">
        <authorList>
            <person name="Rodrigo-Torres L."/>
            <person name="Arahal R. D."/>
            <person name="Lucena T."/>
        </authorList>
    </citation>
    <scope>NUCLEOTIDE SEQUENCE</scope>
    <source>
        <strain evidence="5">CECT 7928</strain>
    </source>
</reference>
<evidence type="ECO:0000256" key="4">
    <source>
        <dbReference type="ARBA" id="ARBA00022833"/>
    </source>
</evidence>
<dbReference type="InterPro" id="IPR008567">
    <property type="entry name" value="BKACE"/>
</dbReference>
<evidence type="ECO:0000256" key="2">
    <source>
        <dbReference type="ARBA" id="ARBA00022679"/>
    </source>
</evidence>
<dbReference type="EMBL" id="CAKLDM010000002">
    <property type="protein sequence ID" value="CAH0539512.1"/>
    <property type="molecule type" value="Genomic_DNA"/>
</dbReference>
<dbReference type="GO" id="GO:0016746">
    <property type="term" value="F:acyltransferase activity"/>
    <property type="evidence" value="ECO:0007669"/>
    <property type="project" value="UniProtKB-KW"/>
</dbReference>
<comment type="caution">
    <text evidence="5">The sequence shown here is derived from an EMBL/GenBank/DDBJ whole genome shotgun (WGS) entry which is preliminary data.</text>
</comment>